<dbReference type="RefSeq" id="WP_345398122.1">
    <property type="nucleotide sequence ID" value="NZ_BAABHG010000009.1"/>
</dbReference>
<organism evidence="7 8">
    <name type="scientific">Amycolatopsis samaneae</name>
    <dbReference type="NCBI Taxonomy" id="664691"/>
    <lineage>
        <taxon>Bacteria</taxon>
        <taxon>Bacillati</taxon>
        <taxon>Actinomycetota</taxon>
        <taxon>Actinomycetes</taxon>
        <taxon>Pseudonocardiales</taxon>
        <taxon>Pseudonocardiaceae</taxon>
        <taxon>Amycolatopsis</taxon>
    </lineage>
</organism>
<dbReference type="InterPro" id="IPR048284">
    <property type="entry name" value="EryCIII-like_N"/>
</dbReference>
<gene>
    <name evidence="7" type="ORF">ACFSYJ_16730</name>
</gene>
<proteinExistence type="inferred from homology"/>
<protein>
    <submittedName>
        <fullName evidence="7">Activator-dependent family glycosyltransferase</fullName>
    </submittedName>
</protein>
<dbReference type="EMBL" id="JBHUKU010000008">
    <property type="protein sequence ID" value="MFD2460258.1"/>
    <property type="molecule type" value="Genomic_DNA"/>
</dbReference>
<reference evidence="8" key="1">
    <citation type="journal article" date="2019" name="Int. J. Syst. Evol. Microbiol.">
        <title>The Global Catalogue of Microorganisms (GCM) 10K type strain sequencing project: providing services to taxonomists for standard genome sequencing and annotation.</title>
        <authorList>
            <consortium name="The Broad Institute Genomics Platform"/>
            <consortium name="The Broad Institute Genome Sequencing Center for Infectious Disease"/>
            <person name="Wu L."/>
            <person name="Ma J."/>
        </authorList>
    </citation>
    <scope>NUCLEOTIDE SEQUENCE [LARGE SCALE GENOMIC DNA]</scope>
    <source>
        <strain evidence="8">CGMCC 4.7643</strain>
    </source>
</reference>
<evidence type="ECO:0000256" key="3">
    <source>
        <dbReference type="ARBA" id="ARBA00022679"/>
    </source>
</evidence>
<dbReference type="Pfam" id="PF06722">
    <property type="entry name" value="EryCIII-like_C"/>
    <property type="match status" value="1"/>
</dbReference>
<dbReference type="SUPFAM" id="SSF53756">
    <property type="entry name" value="UDP-Glycosyltransferase/glycogen phosphorylase"/>
    <property type="match status" value="1"/>
</dbReference>
<evidence type="ECO:0000259" key="5">
    <source>
        <dbReference type="Pfam" id="PF06722"/>
    </source>
</evidence>
<dbReference type="PANTHER" id="PTHR48050">
    <property type="entry name" value="STEROL 3-BETA-GLUCOSYLTRANSFERASE"/>
    <property type="match status" value="1"/>
</dbReference>
<feature type="domain" description="Erythromycin biosynthesis protein CIII-like C-terminal" evidence="5">
    <location>
        <begin position="266"/>
        <end position="409"/>
    </location>
</feature>
<name>A0ABW5GFH2_9PSEU</name>
<evidence type="ECO:0000256" key="1">
    <source>
        <dbReference type="ARBA" id="ARBA00006962"/>
    </source>
</evidence>
<keyword evidence="4" id="KW-0045">Antibiotic biosynthesis</keyword>
<evidence type="ECO:0000256" key="2">
    <source>
        <dbReference type="ARBA" id="ARBA00022676"/>
    </source>
</evidence>
<keyword evidence="3" id="KW-0808">Transferase</keyword>
<dbReference type="PANTHER" id="PTHR48050:SF13">
    <property type="entry name" value="STEROL 3-BETA-GLUCOSYLTRANSFERASE UGT80A2"/>
    <property type="match status" value="1"/>
</dbReference>
<evidence type="ECO:0000313" key="8">
    <source>
        <dbReference type="Proteomes" id="UP001597419"/>
    </source>
</evidence>
<keyword evidence="2" id="KW-0328">Glycosyltransferase</keyword>
<dbReference type="Gene3D" id="3.40.50.2000">
    <property type="entry name" value="Glycogen Phosphorylase B"/>
    <property type="match status" value="2"/>
</dbReference>
<dbReference type="NCBIfam" id="TIGR04516">
    <property type="entry name" value="glycosyl_450act"/>
    <property type="match status" value="1"/>
</dbReference>
<dbReference type="InterPro" id="IPR050426">
    <property type="entry name" value="Glycosyltransferase_28"/>
</dbReference>
<dbReference type="Pfam" id="PF21036">
    <property type="entry name" value="EryCIII-like_N"/>
    <property type="match status" value="1"/>
</dbReference>
<dbReference type="CDD" id="cd03784">
    <property type="entry name" value="GT1_Gtf-like"/>
    <property type="match status" value="1"/>
</dbReference>
<evidence type="ECO:0000259" key="6">
    <source>
        <dbReference type="Pfam" id="PF21036"/>
    </source>
</evidence>
<dbReference type="InterPro" id="IPR030953">
    <property type="entry name" value="Glycosyl_450act"/>
</dbReference>
<keyword evidence="8" id="KW-1185">Reference proteome</keyword>
<dbReference type="InterPro" id="IPR010610">
    <property type="entry name" value="EryCIII-like_C"/>
</dbReference>
<evidence type="ECO:0000256" key="4">
    <source>
        <dbReference type="ARBA" id="ARBA00023194"/>
    </source>
</evidence>
<sequence length="416" mass="46023">MRVLFAVNPEKSTFLYLAPMAWALRTAGHEVRVASQPGFADVITQAGLTAVPVGRDVDKWRGTEPELLEQSRAGLPSPWDILETDKEPSWDELREAQEHAVASIHRPDNVPMLAGLVEFARAWQPDLVVWEPFCLAGPVAAKACGAAHARMLFSVDVFGLTRERFRRARPADGADPLADWLGAYGRKYGFAFTEDMTTGHFTIDQFPASLQDHADLDYVRTQYVPYGGPAVLPDWLKRPAERPRVGLTLGLTATEIFTGYTVPLREVLTELSTLDIEVVATVAEAEQEKLGTLPDNVRVVSYVPWHALVPTCSAIVHHAGAATLLTTSRYPVPQLAVHYHFDQPILGRKLAEHGAGLALHTTEATGETVREAVRRLLVEPEFRRRAVALRGEIHSAPSPNDLVPRLEELTARHRTR</sequence>
<accession>A0ABW5GFH2</accession>
<dbReference type="InterPro" id="IPR002213">
    <property type="entry name" value="UDP_glucos_trans"/>
</dbReference>
<dbReference type="Proteomes" id="UP001597419">
    <property type="component" value="Unassembled WGS sequence"/>
</dbReference>
<evidence type="ECO:0000313" key="7">
    <source>
        <dbReference type="EMBL" id="MFD2460258.1"/>
    </source>
</evidence>
<comment type="caution">
    <text evidence="7">The sequence shown here is derived from an EMBL/GenBank/DDBJ whole genome shotgun (WGS) entry which is preliminary data.</text>
</comment>
<comment type="similarity">
    <text evidence="1">Belongs to the glycosyltransferase 28 family.</text>
</comment>
<feature type="domain" description="Erythromycin biosynthesis protein CIII-like N-terminal" evidence="6">
    <location>
        <begin position="22"/>
        <end position="250"/>
    </location>
</feature>